<gene>
    <name evidence="2" type="ORF">L3081_18800</name>
</gene>
<evidence type="ECO:0000313" key="3">
    <source>
        <dbReference type="Proteomes" id="UP001139646"/>
    </source>
</evidence>
<reference evidence="2" key="1">
    <citation type="submission" date="2022-01" db="EMBL/GenBank/DDBJ databases">
        <title>Colwellia maritima, isolated from seawater.</title>
        <authorList>
            <person name="Kristyanto S."/>
            <person name="Jung J."/>
            <person name="Jeon C.O."/>
        </authorList>
    </citation>
    <scope>NUCLEOTIDE SEQUENCE</scope>
    <source>
        <strain evidence="2">MSW7</strain>
    </source>
</reference>
<name>A0ABS9X4A9_9GAMM</name>
<comment type="caution">
    <text evidence="2">The sequence shown here is derived from an EMBL/GenBank/DDBJ whole genome shotgun (WGS) entry which is preliminary data.</text>
</comment>
<dbReference type="RefSeq" id="WP_242287733.1">
    <property type="nucleotide sequence ID" value="NZ_JAKKSL010000004.1"/>
</dbReference>
<sequence length="207" mass="23818">MKNINIFHISPFPYYTGGIDTWLYSFLTINEKEHTYNVTLYCTGEVEPEKEAAFDITHFKHVKIIYLSTYPGFGLMPLWSVKYLFSFMFNKGTDNVDLSLALGTVPVLLPLYIMKKLNLLKGEVFCSVRGQIAQDGIDLNKPKFLCWALKTLEGFLLKRVDKVFVNGEDTKVYLQRFYQLDSTVIANGFDDEKLNLVKVPENIPPKH</sequence>
<evidence type="ECO:0008006" key="4">
    <source>
        <dbReference type="Google" id="ProtNLM"/>
    </source>
</evidence>
<evidence type="ECO:0000256" key="1">
    <source>
        <dbReference type="SAM" id="Phobius"/>
    </source>
</evidence>
<dbReference type="SUPFAM" id="SSF53756">
    <property type="entry name" value="UDP-Glycosyltransferase/glycogen phosphorylase"/>
    <property type="match status" value="1"/>
</dbReference>
<keyword evidence="1" id="KW-0812">Transmembrane</keyword>
<keyword evidence="3" id="KW-1185">Reference proteome</keyword>
<dbReference type="Gene3D" id="3.40.50.2000">
    <property type="entry name" value="Glycogen Phosphorylase B"/>
    <property type="match status" value="1"/>
</dbReference>
<feature type="transmembrane region" description="Helical" evidence="1">
    <location>
        <begin position="64"/>
        <end position="84"/>
    </location>
</feature>
<dbReference type="Proteomes" id="UP001139646">
    <property type="component" value="Unassembled WGS sequence"/>
</dbReference>
<feature type="transmembrane region" description="Helical" evidence="1">
    <location>
        <begin position="96"/>
        <end position="113"/>
    </location>
</feature>
<keyword evidence="1" id="KW-1133">Transmembrane helix</keyword>
<proteinExistence type="predicted"/>
<keyword evidence="1" id="KW-0472">Membrane</keyword>
<protein>
    <recommendedName>
        <fullName evidence="4">Glycosyltransferase subfamily 4-like N-terminal domain-containing protein</fullName>
    </recommendedName>
</protein>
<dbReference type="EMBL" id="JAKKSL010000004">
    <property type="protein sequence ID" value="MCI2285068.1"/>
    <property type="molecule type" value="Genomic_DNA"/>
</dbReference>
<evidence type="ECO:0000313" key="2">
    <source>
        <dbReference type="EMBL" id="MCI2285068.1"/>
    </source>
</evidence>
<accession>A0ABS9X4A9</accession>
<organism evidence="2 3">
    <name type="scientific">Colwellia maritima</name>
    <dbReference type="NCBI Taxonomy" id="2912588"/>
    <lineage>
        <taxon>Bacteria</taxon>
        <taxon>Pseudomonadati</taxon>
        <taxon>Pseudomonadota</taxon>
        <taxon>Gammaproteobacteria</taxon>
        <taxon>Alteromonadales</taxon>
        <taxon>Colwelliaceae</taxon>
        <taxon>Colwellia</taxon>
    </lineage>
</organism>